<evidence type="ECO:0000313" key="3">
    <source>
        <dbReference type="Proteomes" id="UP001592531"/>
    </source>
</evidence>
<dbReference type="EMBL" id="JBHFAB010000013">
    <property type="protein sequence ID" value="MFC1418705.1"/>
    <property type="molecule type" value="Genomic_DNA"/>
</dbReference>
<accession>A0ABV6VY64</accession>
<organism evidence="2 3">
    <name type="scientific">Streptacidiphilus cavernicola</name>
    <dbReference type="NCBI Taxonomy" id="3342716"/>
    <lineage>
        <taxon>Bacteria</taxon>
        <taxon>Bacillati</taxon>
        <taxon>Actinomycetota</taxon>
        <taxon>Actinomycetes</taxon>
        <taxon>Kitasatosporales</taxon>
        <taxon>Streptomycetaceae</taxon>
        <taxon>Streptacidiphilus</taxon>
    </lineage>
</organism>
<dbReference type="RefSeq" id="WP_380537501.1">
    <property type="nucleotide sequence ID" value="NZ_JBHFAB010000013.1"/>
</dbReference>
<gene>
    <name evidence="2" type="ORF">ACEZDE_19005</name>
</gene>
<proteinExistence type="predicted"/>
<sequence length="107" mass="11511">MGAHQFTTTATGPTVAAAWKAARHADWNEGGYNADTKGDAYQLAAERPMPLALAQAEATRLMEDPRGQYSDLGPAGAIQIDTGTPAAESSRRRSGNRTWLFFGWVND</sequence>
<dbReference type="Proteomes" id="UP001592531">
    <property type="component" value="Unassembled WGS sequence"/>
</dbReference>
<evidence type="ECO:0000256" key="1">
    <source>
        <dbReference type="SAM" id="MobiDB-lite"/>
    </source>
</evidence>
<protein>
    <recommendedName>
        <fullName evidence="4">SCP domain-containing protein</fullName>
    </recommendedName>
</protein>
<evidence type="ECO:0008006" key="4">
    <source>
        <dbReference type="Google" id="ProtNLM"/>
    </source>
</evidence>
<comment type="caution">
    <text evidence="2">The sequence shown here is derived from an EMBL/GenBank/DDBJ whole genome shotgun (WGS) entry which is preliminary data.</text>
</comment>
<evidence type="ECO:0000313" key="2">
    <source>
        <dbReference type="EMBL" id="MFC1418705.1"/>
    </source>
</evidence>
<reference evidence="2 3" key="1">
    <citation type="submission" date="2024-09" db="EMBL/GenBank/DDBJ databases">
        <authorList>
            <person name="Lee S.D."/>
        </authorList>
    </citation>
    <scope>NUCLEOTIDE SEQUENCE [LARGE SCALE GENOMIC DNA]</scope>
    <source>
        <strain evidence="2 3">N8-3</strain>
    </source>
</reference>
<keyword evidence="3" id="KW-1185">Reference proteome</keyword>
<name>A0ABV6VY64_9ACTN</name>
<feature type="region of interest" description="Disordered" evidence="1">
    <location>
        <begin position="65"/>
        <end position="93"/>
    </location>
</feature>